<evidence type="ECO:0000256" key="3">
    <source>
        <dbReference type="ARBA" id="ARBA00023002"/>
    </source>
</evidence>
<evidence type="ECO:0000256" key="1">
    <source>
        <dbReference type="ARBA" id="ARBA00022714"/>
    </source>
</evidence>
<keyword evidence="4" id="KW-0408">Iron</keyword>
<dbReference type="AlphaFoldDB" id="A0A1G5JJI9"/>
<dbReference type="InterPro" id="IPR036922">
    <property type="entry name" value="Rieske_2Fe-2S_sf"/>
</dbReference>
<dbReference type="InterPro" id="IPR050584">
    <property type="entry name" value="Cholesterol_7-desaturase"/>
</dbReference>
<evidence type="ECO:0000313" key="8">
    <source>
        <dbReference type="Proteomes" id="UP000199502"/>
    </source>
</evidence>
<dbReference type="GO" id="GO:0032259">
    <property type="term" value="P:methylation"/>
    <property type="evidence" value="ECO:0007669"/>
    <property type="project" value="UniProtKB-KW"/>
</dbReference>
<dbReference type="GO" id="GO:0051537">
    <property type="term" value="F:2 iron, 2 sulfur cluster binding"/>
    <property type="evidence" value="ECO:0007669"/>
    <property type="project" value="UniProtKB-KW"/>
</dbReference>
<organism evidence="7 8">
    <name type="scientific">Paracoccus tibetensis</name>
    <dbReference type="NCBI Taxonomy" id="336292"/>
    <lineage>
        <taxon>Bacteria</taxon>
        <taxon>Pseudomonadati</taxon>
        <taxon>Pseudomonadota</taxon>
        <taxon>Alphaproteobacteria</taxon>
        <taxon>Rhodobacterales</taxon>
        <taxon>Paracoccaceae</taxon>
        <taxon>Paracoccus</taxon>
    </lineage>
</organism>
<keyword evidence="1" id="KW-0001">2Fe-2S</keyword>
<proteinExistence type="predicted"/>
<dbReference type="InterPro" id="IPR044043">
    <property type="entry name" value="VanA_C_cat"/>
</dbReference>
<dbReference type="GO" id="GO:0008168">
    <property type="term" value="F:methyltransferase activity"/>
    <property type="evidence" value="ECO:0007669"/>
    <property type="project" value="UniProtKB-KW"/>
</dbReference>
<dbReference type="Gene3D" id="3.90.380.10">
    <property type="entry name" value="Naphthalene 1,2-dioxygenase Alpha Subunit, Chain A, domain 1"/>
    <property type="match status" value="1"/>
</dbReference>
<keyword evidence="7" id="KW-0489">Methyltransferase</keyword>
<evidence type="ECO:0000256" key="4">
    <source>
        <dbReference type="ARBA" id="ARBA00023004"/>
    </source>
</evidence>
<keyword evidence="7" id="KW-0503">Monooxygenase</keyword>
<dbReference type="Pfam" id="PF00355">
    <property type="entry name" value="Rieske"/>
    <property type="match status" value="1"/>
</dbReference>
<dbReference type="STRING" id="336292.SAMN05660710_03251"/>
<evidence type="ECO:0000256" key="5">
    <source>
        <dbReference type="ARBA" id="ARBA00023014"/>
    </source>
</evidence>
<keyword evidence="5" id="KW-0411">Iron-sulfur</keyword>
<dbReference type="SUPFAM" id="SSF50022">
    <property type="entry name" value="ISP domain"/>
    <property type="match status" value="1"/>
</dbReference>
<keyword evidence="2" id="KW-0479">Metal-binding</keyword>
<dbReference type="CDD" id="cd08878">
    <property type="entry name" value="RHO_alpha_C_DMO-like"/>
    <property type="match status" value="1"/>
</dbReference>
<dbReference type="PANTHER" id="PTHR21266">
    <property type="entry name" value="IRON-SULFUR DOMAIN CONTAINING PROTEIN"/>
    <property type="match status" value="1"/>
</dbReference>
<dbReference type="SUPFAM" id="SSF55961">
    <property type="entry name" value="Bet v1-like"/>
    <property type="match status" value="1"/>
</dbReference>
<evidence type="ECO:0000259" key="6">
    <source>
        <dbReference type="PROSITE" id="PS51296"/>
    </source>
</evidence>
<accession>A0A1G5JJI9</accession>
<keyword evidence="3" id="KW-0560">Oxidoreductase</keyword>
<dbReference type="InterPro" id="IPR017941">
    <property type="entry name" value="Rieske_2Fe-2S"/>
</dbReference>
<dbReference type="EMBL" id="FMVT01000013">
    <property type="protein sequence ID" value="SCY88334.1"/>
    <property type="molecule type" value="Genomic_DNA"/>
</dbReference>
<dbReference type="Pfam" id="PF19112">
    <property type="entry name" value="VanA_C"/>
    <property type="match status" value="1"/>
</dbReference>
<keyword evidence="7" id="KW-0808">Transferase</keyword>
<feature type="domain" description="Rieske" evidence="6">
    <location>
        <begin position="9"/>
        <end position="110"/>
    </location>
</feature>
<dbReference type="PANTHER" id="PTHR21266:SF60">
    <property type="entry name" value="3-KETOSTEROID-9-ALPHA-MONOOXYGENASE, OXYGENASE COMPONENT"/>
    <property type="match status" value="1"/>
</dbReference>
<evidence type="ECO:0000313" key="7">
    <source>
        <dbReference type="EMBL" id="SCY88334.1"/>
    </source>
</evidence>
<dbReference type="GO" id="GO:0004497">
    <property type="term" value="F:monooxygenase activity"/>
    <property type="evidence" value="ECO:0007669"/>
    <property type="project" value="UniProtKB-KW"/>
</dbReference>
<dbReference type="GO" id="GO:0046872">
    <property type="term" value="F:metal ion binding"/>
    <property type="evidence" value="ECO:0007669"/>
    <property type="project" value="UniProtKB-KW"/>
</dbReference>
<dbReference type="Gene3D" id="2.102.10.10">
    <property type="entry name" value="Rieske [2Fe-2S] iron-sulphur domain"/>
    <property type="match status" value="1"/>
</dbReference>
<dbReference type="Proteomes" id="UP000199502">
    <property type="component" value="Unassembled WGS sequence"/>
</dbReference>
<dbReference type="PROSITE" id="PS51296">
    <property type="entry name" value="RIESKE"/>
    <property type="match status" value="1"/>
</dbReference>
<protein>
    <submittedName>
        <fullName evidence="7">Vanillate O-demethylase monooxygenase subunit</fullName>
    </submittedName>
</protein>
<dbReference type="RefSeq" id="WP_090747071.1">
    <property type="nucleotide sequence ID" value="NZ_FMVT01000013.1"/>
</dbReference>
<keyword evidence="8" id="KW-1185">Reference proteome</keyword>
<name>A0A1G5JJI9_9RHOB</name>
<evidence type="ECO:0000256" key="2">
    <source>
        <dbReference type="ARBA" id="ARBA00022723"/>
    </source>
</evidence>
<reference evidence="7 8" key="1">
    <citation type="submission" date="2016-10" db="EMBL/GenBank/DDBJ databases">
        <authorList>
            <person name="de Groot N.N."/>
        </authorList>
    </citation>
    <scope>NUCLEOTIDE SEQUENCE [LARGE SCALE GENOMIC DNA]</scope>
    <source>
        <strain evidence="7 8">CGMCC 1.8925</strain>
    </source>
</reference>
<gene>
    <name evidence="7" type="ORF">SAMN05660710_03251</name>
</gene>
<sequence length="356" mass="40369">MTTLVRNAWYVAAWSSEVDDTLRRFEILGEPVLLYRRIDGSVAALHDRCPHRQLPLSMGKRIGDRVQCGYHGLTFDSDGSCTRIPGQDKIPPSACVASFPIVERHDIVWIWMGDKARADEADIFYMPQMSDPAWHAHQGGALHIASNYLNVAENLVDPAHVSFVHPTTLGNSASENVPVHVVTEGRAITAWRWIRDAEPVGFFKAFGGFEGNVDRWHYYHLHLPSLAVIDFGSAAVEDRIAEDERDRGNRVFALHFMTPVDENRTVDRWMHLRNTAVDDAEASARIDALLQKAFAEDVAILEAVHAEERRPQHRRPIRIAIDRGPMVYRKRIGELLERERTEDISAEPTPAFVYHD</sequence>
<dbReference type="OrthoDB" id="9800776at2"/>